<dbReference type="Pfam" id="PF00024">
    <property type="entry name" value="PAN_1"/>
    <property type="match status" value="1"/>
</dbReference>
<evidence type="ECO:0000313" key="3">
    <source>
        <dbReference type="WBParaSite" id="SMUV_0000815501-mRNA-1"/>
    </source>
</evidence>
<reference evidence="3" key="1">
    <citation type="submission" date="2016-04" db="UniProtKB">
        <authorList>
            <consortium name="WormBaseParasite"/>
        </authorList>
    </citation>
    <scope>IDENTIFICATION</scope>
</reference>
<sequence>LLSEAQVLWYGDQRAYQQPAITQGFFDLVYTEDCPQGLESNAIPRYAYFGPLISSSFAKDHADCLTQCLRNRRCIAVNYFQPLSIQLEGYCELLSESQMDNPKQMRPYRYTTYYDSIKCPQDQPNMLNEYLELYKPYDSAKIFKRPERLQQKKYGTERLKKRPRFYTDYRQ</sequence>
<dbReference type="PROSITE" id="PS50948">
    <property type="entry name" value="PAN"/>
    <property type="match status" value="1"/>
</dbReference>
<organism evidence="2 3">
    <name type="scientific">Syphacia muris</name>
    <dbReference type="NCBI Taxonomy" id="451379"/>
    <lineage>
        <taxon>Eukaryota</taxon>
        <taxon>Metazoa</taxon>
        <taxon>Ecdysozoa</taxon>
        <taxon>Nematoda</taxon>
        <taxon>Chromadorea</taxon>
        <taxon>Rhabditida</taxon>
        <taxon>Spirurina</taxon>
        <taxon>Oxyuridomorpha</taxon>
        <taxon>Oxyuroidea</taxon>
        <taxon>Oxyuridae</taxon>
        <taxon>Syphacia</taxon>
    </lineage>
</organism>
<name>A0A158R5U4_9BILA</name>
<dbReference type="SUPFAM" id="SSF57414">
    <property type="entry name" value="Hairpin loop containing domain-like"/>
    <property type="match status" value="1"/>
</dbReference>
<dbReference type="AlphaFoldDB" id="A0A158R5U4"/>
<evidence type="ECO:0000313" key="2">
    <source>
        <dbReference type="Proteomes" id="UP000046393"/>
    </source>
</evidence>
<protein>
    <submittedName>
        <fullName evidence="3">Apple domain-containing protein</fullName>
    </submittedName>
</protein>
<accession>A0A158R5U4</accession>
<keyword evidence="2" id="KW-1185">Reference proteome</keyword>
<dbReference type="Proteomes" id="UP000046393">
    <property type="component" value="Unplaced"/>
</dbReference>
<dbReference type="WBParaSite" id="SMUV_0000815501-mRNA-1">
    <property type="protein sequence ID" value="SMUV_0000815501-mRNA-1"/>
    <property type="gene ID" value="SMUV_0000815501"/>
</dbReference>
<proteinExistence type="predicted"/>
<evidence type="ECO:0000259" key="1">
    <source>
        <dbReference type="PROSITE" id="PS50948"/>
    </source>
</evidence>
<dbReference type="InterPro" id="IPR003609">
    <property type="entry name" value="Pan_app"/>
</dbReference>
<feature type="domain" description="Apple" evidence="1">
    <location>
        <begin position="34"/>
        <end position="119"/>
    </location>
</feature>